<dbReference type="PANTHER" id="PTHR43649:SF12">
    <property type="entry name" value="DIACETYLCHITOBIOSE BINDING PROTEIN DASA"/>
    <property type="match status" value="1"/>
</dbReference>
<evidence type="ECO:0000313" key="1">
    <source>
        <dbReference type="EMBL" id="CAB4565849.1"/>
    </source>
</evidence>
<reference evidence="1" key="1">
    <citation type="submission" date="2020-05" db="EMBL/GenBank/DDBJ databases">
        <authorList>
            <person name="Chiriac C."/>
            <person name="Salcher M."/>
            <person name="Ghai R."/>
            <person name="Kavagutti S V."/>
        </authorList>
    </citation>
    <scope>NUCLEOTIDE SEQUENCE</scope>
</reference>
<evidence type="ECO:0000313" key="2">
    <source>
        <dbReference type="EMBL" id="CAB4637211.1"/>
    </source>
</evidence>
<gene>
    <name evidence="1" type="ORF">UFOPK1684_00418</name>
    <name evidence="2" type="ORF">UFOPK2158_00268</name>
</gene>
<name>A0A6J6DSC2_9ZZZZ</name>
<dbReference type="SUPFAM" id="SSF53850">
    <property type="entry name" value="Periplasmic binding protein-like II"/>
    <property type="match status" value="1"/>
</dbReference>
<dbReference type="PROSITE" id="PS51257">
    <property type="entry name" value="PROKAR_LIPOPROTEIN"/>
    <property type="match status" value="1"/>
</dbReference>
<protein>
    <submittedName>
        <fullName evidence="1">Unannotated protein</fullName>
    </submittedName>
</protein>
<dbReference type="AlphaFoldDB" id="A0A6J6DSC2"/>
<dbReference type="InterPro" id="IPR050490">
    <property type="entry name" value="Bact_solute-bd_prot1"/>
</dbReference>
<dbReference type="EMBL" id="CAEZTM010000012">
    <property type="protein sequence ID" value="CAB4565849.1"/>
    <property type="molecule type" value="Genomic_DNA"/>
</dbReference>
<proteinExistence type="predicted"/>
<dbReference type="EMBL" id="CAEZVY010000017">
    <property type="protein sequence ID" value="CAB4637211.1"/>
    <property type="molecule type" value="Genomic_DNA"/>
</dbReference>
<dbReference type="Pfam" id="PF13416">
    <property type="entry name" value="SBP_bac_8"/>
    <property type="match status" value="1"/>
</dbReference>
<dbReference type="Gene3D" id="3.40.190.10">
    <property type="entry name" value="Periplasmic binding protein-like II"/>
    <property type="match status" value="1"/>
</dbReference>
<dbReference type="PANTHER" id="PTHR43649">
    <property type="entry name" value="ARABINOSE-BINDING PROTEIN-RELATED"/>
    <property type="match status" value="1"/>
</dbReference>
<sequence>MKVAKKWLSALGILAPIALVAAGCAPAEEAPAPEPSEDTSAQEGIPSDIEANLVIWYYDGEFGLADLNPQMEAFNELYPNVTFELEDIPGDQFHGTRLPGTAVTEEGPDIIWYNPAFTKSLAEAGVLAPLDEEWAAFEDKDQFPESILHKVDGSIYGVNSYVNHNALWYNKTLLDELGLGVPTTLEELEAAMEAGAEAGYYGFQFAGTPGVPGEWNSRTFFSMFGVGDYTDYDNPAVLEMFERLVSWRESGWIEAGRLGLDQGGGDAKFFEGETLFYLGGNWQLSPATEAIGDSFEWGVTPMVSGPGGAGNVYLGGQGEAVGAFTTNKALAWEFIAKTFMSKEHGEFRLSVGSIPARADVLAGGGASDQVLAYGEAAQTGLPLPSDTEGTLLVGTLWSGLLQGQLTPEEAFELAKEVAAR</sequence>
<dbReference type="InterPro" id="IPR006059">
    <property type="entry name" value="SBP"/>
</dbReference>
<organism evidence="1">
    <name type="scientific">freshwater metagenome</name>
    <dbReference type="NCBI Taxonomy" id="449393"/>
    <lineage>
        <taxon>unclassified sequences</taxon>
        <taxon>metagenomes</taxon>
        <taxon>ecological metagenomes</taxon>
    </lineage>
</organism>
<accession>A0A6J6DSC2</accession>